<evidence type="ECO:0000256" key="2">
    <source>
        <dbReference type="ARBA" id="ARBA00022692"/>
    </source>
</evidence>
<protein>
    <recommendedName>
        <fullName evidence="8">Translocation/assembly module TamB</fullName>
    </recommendedName>
</protein>
<evidence type="ECO:0000256" key="1">
    <source>
        <dbReference type="ARBA" id="ARBA00004167"/>
    </source>
</evidence>
<evidence type="ECO:0000256" key="5">
    <source>
        <dbReference type="SAM" id="MobiDB-lite"/>
    </source>
</evidence>
<dbReference type="Proteomes" id="UP000321204">
    <property type="component" value="Chromosome"/>
</dbReference>
<dbReference type="RefSeq" id="WP_146784995.1">
    <property type="nucleotide sequence ID" value="NZ_BAABIO010000001.1"/>
</dbReference>
<keyword evidence="3" id="KW-1133">Transmembrane helix</keyword>
<feature type="compositionally biased region" description="Polar residues" evidence="5">
    <location>
        <begin position="1574"/>
        <end position="1583"/>
    </location>
</feature>
<accession>A0A5B8UGJ8</accession>
<evidence type="ECO:0000313" key="6">
    <source>
        <dbReference type="EMBL" id="QEC55734.1"/>
    </source>
</evidence>
<dbReference type="PANTHER" id="PTHR36985:SF1">
    <property type="entry name" value="TRANSLOCATION AND ASSEMBLY MODULE SUBUNIT TAMB"/>
    <property type="match status" value="1"/>
</dbReference>
<feature type="compositionally biased region" description="Basic and acidic residues" evidence="5">
    <location>
        <begin position="1553"/>
        <end position="1573"/>
    </location>
</feature>
<keyword evidence="7" id="KW-1185">Reference proteome</keyword>
<dbReference type="OrthoDB" id="680700at2"/>
<proteinExistence type="predicted"/>
<dbReference type="PANTHER" id="PTHR36985">
    <property type="entry name" value="TRANSLOCATION AND ASSEMBLY MODULE SUBUNIT TAMB"/>
    <property type="match status" value="1"/>
</dbReference>
<keyword evidence="4" id="KW-0472">Membrane</keyword>
<comment type="subcellular location">
    <subcellularLocation>
        <location evidence="1">Membrane</location>
        <topology evidence="1">Single-pass membrane protein</topology>
    </subcellularLocation>
</comment>
<dbReference type="KEGG" id="fgg:FSB75_07465"/>
<gene>
    <name evidence="6" type="ORF">FSB75_07465</name>
</gene>
<evidence type="ECO:0000313" key="7">
    <source>
        <dbReference type="Proteomes" id="UP000321204"/>
    </source>
</evidence>
<dbReference type="EMBL" id="CP042433">
    <property type="protein sequence ID" value="QEC55734.1"/>
    <property type="molecule type" value="Genomic_DNA"/>
</dbReference>
<organism evidence="6 7">
    <name type="scientific">Flavisolibacter ginsenosidimutans</name>
    <dbReference type="NCBI Taxonomy" id="661481"/>
    <lineage>
        <taxon>Bacteria</taxon>
        <taxon>Pseudomonadati</taxon>
        <taxon>Bacteroidota</taxon>
        <taxon>Chitinophagia</taxon>
        <taxon>Chitinophagales</taxon>
        <taxon>Chitinophagaceae</taxon>
        <taxon>Flavisolibacter</taxon>
    </lineage>
</organism>
<reference evidence="6 7" key="1">
    <citation type="journal article" date="2015" name="Int. J. Syst. Evol. Microbiol.">
        <title>Flavisolibacter ginsenosidimutans sp. nov., with ginsenoside-converting activity isolated from soil used for cultivating ginseng.</title>
        <authorList>
            <person name="Zhao Y."/>
            <person name="Liu Q."/>
            <person name="Kang M.S."/>
            <person name="Jin F."/>
            <person name="Yu H."/>
            <person name="Im W.T."/>
        </authorList>
    </citation>
    <scope>NUCLEOTIDE SEQUENCE [LARGE SCALE GENOMIC DNA]</scope>
    <source>
        <strain evidence="6 7">Gsoil 636</strain>
    </source>
</reference>
<keyword evidence="2" id="KW-0812">Transmembrane</keyword>
<evidence type="ECO:0008006" key="8">
    <source>
        <dbReference type="Google" id="ProtNLM"/>
    </source>
</evidence>
<evidence type="ECO:0000256" key="3">
    <source>
        <dbReference type="ARBA" id="ARBA00022989"/>
    </source>
</evidence>
<name>A0A5B8UGJ8_9BACT</name>
<dbReference type="GO" id="GO:0016020">
    <property type="term" value="C:membrane"/>
    <property type="evidence" value="ECO:0007669"/>
    <property type="project" value="UniProtKB-SubCell"/>
</dbReference>
<sequence>MLLLILLWAFLQTDWGQNFLAGQVTSRLSKDLQTKLSIKHVSFSFFNRMELEGVYLEDQKHDTLLYAGKVKVNITDWFFFKDKADLKYIGLENAVVNLNRTDSVWNYGFLAKYFASSDTVKVKKDPGIQFSLKQVELKNVAFVQKDAWKGSDMIAKIGALNLDADEISASKKSIVIKNLELSDPYFSTLNYQGKFKDTSSSKMDWNIQFNHIQITNGRFRQDQNNYTPTVTYFDGAHIDFRAINAAVNNFRFRNDSLTGNVDLNAAERSGLVVKSLKTDLSIQPQAFVFDKLFLQTNRSTLTDYFSMRFSGKGLADFIHAVTLDADFKNASIASDDLAFFIPDAKPWKKAIKINGRVRGSVDGLSSENLELWLGSNTYVNGSVSVVGLPDINKTLLNIDAKELRTTYGDAVSFFPALANVTSPNVRALSYLKFKGTFTGFVNDFVSYGTIQTPLGTLTTDINMKLPKNGEPIYSGTLSTDGFELGTFVNSTDLGVVDFHGSVKGQSFNWNKMALNIDGIVHRIKYGNYTYQNIAGKGIISKKQFNGDFTINDPNADLHLSGLIDFSKDVPVFDATAQIRKADLKELQLSSEDIRLKGDFNLNLQGNSLSNLIGTARISNAELLANGQKLSFDFLNVASYYINNERNLSVSSNEFDGKITGNFDLTTLPSAFRLFLTRYYPAYIKPPTHYNQQDFSFDITTGIVEDYVHLLDKNLSGLNNSHLVGSLNTKTNSMTVDADVPAFSYGKYSFTDVKLKGAGNLDSLRLDGSVTDAHLDSNVVLPQTTFHIKAQQDVSDIVLNTTSNQAINQASLAAKLKTYSDGISVLFAPSSFMLNGKTWTIEEGGELNLRKSSVANGQVVLSEGPQQIKIETVPSSEGGTWNDLHVTLQNLNLGDIAPLFLKSNRLEGALSGSAVIENPTGNMLINADLKGSAIRMDNDSIGDVVLNGRYNNVNGMLNVVGNNLDTDHHIDFAVAMDFKDTAHQFQDKISLKPKQFQLKFLERFLGTLFSDIGGYATGNVDIMPEGALAVEGKVRLNNASLKVLFTQVAYTIEDTDIELKKDYLDLSGIVLKDRLGNRAKITGGIKHQGFQNMNFDVAVQTVSPQMELLNTTYKDNQQFYGHAWGSGSFVLLGPQYDMDMFIDMKASSRDSSNITLPPAPTQETESATSFLVEKKYGREMTEIEKRGGETNMRYEIKLTATPMVSVDLIMDETTQDIIHARGSGTLKITSGTTAPLRINGRFNIEEGDYNYTFQSVFNRPFVVRKDINANNYIEWNGDPYDANINLEAVYTAKDVSFSPLASSLIVDAEAARTLTRLRKDVNVVAKITGKLFTPKLDFRIEFPSDISNIPSISFAIDQLQRNTNELTKQVTFLVVTNSFAPYESTQSINRPIEELAYNTISGVLFNQINRQLNQIFSRVLRSNKFTLNFSGSLYNRNLLDPNAKGIRLFNQATSTLSVGKSFFNGRAILSVGGSFDVPLGENIQQSFQILPDVSLEILLNTTGSLRATLFYRQNYDYLNGFNTGGGTQPQRYGASLSYNKEFDSFGELLFGKKKDDRKQTTDDRKKTTEGRSDSTEIISKKLQN</sequence>
<feature type="region of interest" description="Disordered" evidence="5">
    <location>
        <begin position="1553"/>
        <end position="1583"/>
    </location>
</feature>
<evidence type="ECO:0000256" key="4">
    <source>
        <dbReference type="ARBA" id="ARBA00023136"/>
    </source>
</evidence>